<feature type="domain" description="Kinesin motor" evidence="5">
    <location>
        <begin position="28"/>
        <end position="390"/>
    </location>
</feature>
<dbReference type="GO" id="GO:0003777">
    <property type="term" value="F:microtubule motor activity"/>
    <property type="evidence" value="ECO:0007669"/>
    <property type="project" value="InterPro"/>
</dbReference>
<comment type="similarity">
    <text evidence="3">Belongs to the TRAFAC class myosin-kinesin ATPase superfamily. Kinesin family.</text>
</comment>
<organism evidence="6 7">
    <name type="scientific">Astrephomene gubernaculifera</name>
    <dbReference type="NCBI Taxonomy" id="47775"/>
    <lineage>
        <taxon>Eukaryota</taxon>
        <taxon>Viridiplantae</taxon>
        <taxon>Chlorophyta</taxon>
        <taxon>core chlorophytes</taxon>
        <taxon>Chlorophyceae</taxon>
        <taxon>CS clade</taxon>
        <taxon>Chlamydomonadales</taxon>
        <taxon>Astrephomenaceae</taxon>
        <taxon>Astrephomene</taxon>
    </lineage>
</organism>
<reference evidence="6 7" key="1">
    <citation type="journal article" date="2021" name="Sci. Rep.">
        <title>Genome sequencing of the multicellular alga Astrephomene provides insights into convergent evolution of germ-soma differentiation.</title>
        <authorList>
            <person name="Yamashita S."/>
            <person name="Yamamoto K."/>
            <person name="Matsuzaki R."/>
            <person name="Suzuki S."/>
            <person name="Yamaguchi H."/>
            <person name="Hirooka S."/>
            <person name="Minakuchi Y."/>
            <person name="Miyagishima S."/>
            <person name="Kawachi M."/>
            <person name="Toyoda A."/>
            <person name="Nozaki H."/>
        </authorList>
    </citation>
    <scope>NUCLEOTIDE SEQUENCE [LARGE SCALE GENOMIC DNA]</scope>
    <source>
        <strain evidence="6 7">NIES-4017</strain>
    </source>
</reference>
<dbReference type="PANTHER" id="PTHR47968">
    <property type="entry name" value="CENTROMERE PROTEIN E"/>
    <property type="match status" value="1"/>
</dbReference>
<feature type="binding site" evidence="3">
    <location>
        <begin position="112"/>
        <end position="119"/>
    </location>
    <ligand>
        <name>ATP</name>
        <dbReference type="ChEBI" id="CHEBI:30616"/>
    </ligand>
</feature>
<dbReference type="EMBL" id="BMAR01000012">
    <property type="protein sequence ID" value="GFR46117.1"/>
    <property type="molecule type" value="Genomic_DNA"/>
</dbReference>
<feature type="non-terminal residue" evidence="6">
    <location>
        <position position="425"/>
    </location>
</feature>
<dbReference type="GO" id="GO:0005524">
    <property type="term" value="F:ATP binding"/>
    <property type="evidence" value="ECO:0007669"/>
    <property type="project" value="UniProtKB-UniRule"/>
</dbReference>
<dbReference type="InterPro" id="IPR027417">
    <property type="entry name" value="P-loop_NTPase"/>
</dbReference>
<dbReference type="GO" id="GO:0007018">
    <property type="term" value="P:microtubule-based movement"/>
    <property type="evidence" value="ECO:0007669"/>
    <property type="project" value="InterPro"/>
</dbReference>
<dbReference type="SUPFAM" id="SSF52540">
    <property type="entry name" value="P-loop containing nucleoside triphosphate hydrolases"/>
    <property type="match status" value="1"/>
</dbReference>
<keyword evidence="2 3" id="KW-0505">Motor protein</keyword>
<feature type="compositionally biased region" description="Gly residues" evidence="4">
    <location>
        <begin position="1"/>
        <end position="21"/>
    </location>
</feature>
<name>A0AAD3HME9_9CHLO</name>
<dbReference type="PANTHER" id="PTHR47968:SF75">
    <property type="entry name" value="CENTROMERE-ASSOCIATED PROTEIN E"/>
    <property type="match status" value="1"/>
</dbReference>
<dbReference type="InterPro" id="IPR036961">
    <property type="entry name" value="Kinesin_motor_dom_sf"/>
</dbReference>
<evidence type="ECO:0000259" key="5">
    <source>
        <dbReference type="PROSITE" id="PS50067"/>
    </source>
</evidence>
<dbReference type="GO" id="GO:0008017">
    <property type="term" value="F:microtubule binding"/>
    <property type="evidence" value="ECO:0007669"/>
    <property type="project" value="InterPro"/>
</dbReference>
<dbReference type="PRINTS" id="PR00380">
    <property type="entry name" value="KINESINHEAVY"/>
</dbReference>
<dbReference type="PROSITE" id="PS50067">
    <property type="entry name" value="KINESIN_MOTOR_2"/>
    <property type="match status" value="1"/>
</dbReference>
<evidence type="ECO:0000313" key="7">
    <source>
        <dbReference type="Proteomes" id="UP001054857"/>
    </source>
</evidence>
<evidence type="ECO:0000256" key="1">
    <source>
        <dbReference type="ARBA" id="ARBA00023054"/>
    </source>
</evidence>
<evidence type="ECO:0000256" key="4">
    <source>
        <dbReference type="SAM" id="MobiDB-lite"/>
    </source>
</evidence>
<dbReference type="SMART" id="SM00129">
    <property type="entry name" value="KISc"/>
    <property type="match status" value="1"/>
</dbReference>
<feature type="region of interest" description="Disordered" evidence="4">
    <location>
        <begin position="1"/>
        <end position="26"/>
    </location>
</feature>
<dbReference type="InterPro" id="IPR027640">
    <property type="entry name" value="Kinesin-like_fam"/>
</dbReference>
<keyword evidence="3" id="KW-0067">ATP-binding</keyword>
<comment type="caution">
    <text evidence="6">The sequence shown here is derived from an EMBL/GenBank/DDBJ whole genome shotgun (WGS) entry which is preliminary data.</text>
</comment>
<keyword evidence="7" id="KW-1185">Reference proteome</keyword>
<dbReference type="InterPro" id="IPR001752">
    <property type="entry name" value="Kinesin_motor_dom"/>
</dbReference>
<dbReference type="Proteomes" id="UP001054857">
    <property type="component" value="Unassembled WGS sequence"/>
</dbReference>
<protein>
    <recommendedName>
        <fullName evidence="5">Kinesin motor domain-containing protein</fullName>
    </recommendedName>
</protein>
<dbReference type="AlphaFoldDB" id="A0AAD3HME9"/>
<evidence type="ECO:0000313" key="6">
    <source>
        <dbReference type="EMBL" id="GFR46117.1"/>
    </source>
</evidence>
<sequence length="425" mass="44149">GGFADGSSGGAGGGGGAGASSGGATRSSIQVAVRLRPLCEKERLRGDRAGWASERDGTVGLVDPNTGAFTPKHRFDTVFGPEAGNSDVAGALALPLVGPALSGVNGTIFAYGVTSSGKTHTMMGTEGDPGIVPRVVRELFSQIAAAAAAGQAGSSFIHGCSPCPSPAGPGGPRSFSVRMSIMEIYNEILNDLLDPSRANLKVREDARSGLVVVEGLTEQPVASAEQALELIHRGDHNRKVSATAFNEDSSRSHTITRIIVESTPLQQPFDAAAAAGADPPRPVGRRTTACLCLIDLAGSESAKAVVSKGQRMEGSYINRSLLTLGTVIHKLAAGAAGHVPFRDSKLTRLLQPSLSGPGARVAVVCNVTPAMGQSDETANTLKFAARAKLVQVTARTNEVLDDRTLLRRYQKEVADLKRQLAEARR</sequence>
<gene>
    <name evidence="6" type="ORF">Agub_g7606</name>
</gene>
<evidence type="ECO:0000256" key="2">
    <source>
        <dbReference type="ARBA" id="ARBA00023175"/>
    </source>
</evidence>
<proteinExistence type="inferred from homology"/>
<dbReference type="Pfam" id="PF00225">
    <property type="entry name" value="Kinesin"/>
    <property type="match status" value="1"/>
</dbReference>
<feature type="non-terminal residue" evidence="6">
    <location>
        <position position="1"/>
    </location>
</feature>
<evidence type="ECO:0000256" key="3">
    <source>
        <dbReference type="PROSITE-ProRule" id="PRU00283"/>
    </source>
</evidence>
<dbReference type="Gene3D" id="3.40.850.10">
    <property type="entry name" value="Kinesin motor domain"/>
    <property type="match status" value="1"/>
</dbReference>
<keyword evidence="3" id="KW-0547">Nucleotide-binding</keyword>
<keyword evidence="1" id="KW-0175">Coiled coil</keyword>
<accession>A0AAD3HME9</accession>